<evidence type="ECO:0000313" key="4">
    <source>
        <dbReference type="Proteomes" id="UP000681967"/>
    </source>
</evidence>
<dbReference type="Proteomes" id="UP000681720">
    <property type="component" value="Unassembled WGS sequence"/>
</dbReference>
<reference evidence="2" key="1">
    <citation type="submission" date="2021-02" db="EMBL/GenBank/DDBJ databases">
        <authorList>
            <person name="Nowell W R."/>
        </authorList>
    </citation>
    <scope>NUCLEOTIDE SEQUENCE</scope>
</reference>
<evidence type="ECO:0000313" key="3">
    <source>
        <dbReference type="EMBL" id="CAF5224723.1"/>
    </source>
</evidence>
<organism evidence="2 4">
    <name type="scientific">Rotaria magnacalcarata</name>
    <dbReference type="NCBI Taxonomy" id="392030"/>
    <lineage>
        <taxon>Eukaryota</taxon>
        <taxon>Metazoa</taxon>
        <taxon>Spiralia</taxon>
        <taxon>Gnathifera</taxon>
        <taxon>Rotifera</taxon>
        <taxon>Eurotatoria</taxon>
        <taxon>Bdelloidea</taxon>
        <taxon>Philodinida</taxon>
        <taxon>Philodinidae</taxon>
        <taxon>Rotaria</taxon>
    </lineage>
</organism>
<feature type="region of interest" description="Disordered" evidence="1">
    <location>
        <begin position="13"/>
        <end position="93"/>
    </location>
</feature>
<feature type="compositionally biased region" description="Basic and acidic residues" evidence="1">
    <location>
        <begin position="71"/>
        <end position="85"/>
    </location>
</feature>
<sequence>MIYYNVYDKHRKSVVKSDDVSSSDEDSPVKPTKTNNKDEIWKVDDVFPTSSSDDDDDDDSRGDSHHRRRSRSPDDRTSDSQEQETKRKKCTFISTRDQLKSMILSRFRME</sequence>
<dbReference type="Proteomes" id="UP000681967">
    <property type="component" value="Unassembled WGS sequence"/>
</dbReference>
<name>A0A8S3GF06_9BILA</name>
<evidence type="ECO:0000313" key="2">
    <source>
        <dbReference type="EMBL" id="CAF5161965.1"/>
    </source>
</evidence>
<comment type="caution">
    <text evidence="2">The sequence shown here is derived from an EMBL/GenBank/DDBJ whole genome shotgun (WGS) entry which is preliminary data.</text>
</comment>
<proteinExistence type="predicted"/>
<feature type="compositionally biased region" description="Basic and acidic residues" evidence="1">
    <location>
        <begin position="35"/>
        <end position="45"/>
    </location>
</feature>
<accession>A0A8S3GF06</accession>
<protein>
    <submittedName>
        <fullName evidence="2">Uncharacterized protein</fullName>
    </submittedName>
</protein>
<dbReference type="EMBL" id="CAJOBJ010373947">
    <property type="protein sequence ID" value="CAF5224723.1"/>
    <property type="molecule type" value="Genomic_DNA"/>
</dbReference>
<dbReference type="EMBL" id="CAJOBH010267225">
    <property type="protein sequence ID" value="CAF5161965.1"/>
    <property type="molecule type" value="Genomic_DNA"/>
</dbReference>
<dbReference type="AlphaFoldDB" id="A0A8S3GF06"/>
<gene>
    <name evidence="2" type="ORF">BYL167_LOCUS74862</name>
    <name evidence="3" type="ORF">GIL414_LOCUS86248</name>
</gene>
<evidence type="ECO:0000256" key="1">
    <source>
        <dbReference type="SAM" id="MobiDB-lite"/>
    </source>
</evidence>
<feature type="non-terminal residue" evidence="2">
    <location>
        <position position="1"/>
    </location>
</feature>